<accession>A0A1I8M6N5</accession>
<sequence length="229" mass="26290">MALNALKFRIIKPSDLAKIQQFYIKNFYRDEPVFSSNPKLIPGQKDQEDIAECVNQGTSVLCYRNTEEGGDEEILGGLLSMPKNRFYVKDLLQASEQEGNTKYGHYLRMLALQHQKADICRRYNVDEVFFTYMVSVDPKWRGQNLAKRLLDESVSLATTLGFRVYTADCTSHYSDRICSNVPKMEKLVSLKYKDFVDANGKPHFIVPEPHQGVTTYALQLPWPFKAFQG</sequence>
<dbReference type="AlphaFoldDB" id="A0A1I8M6N5"/>
<evidence type="ECO:0000256" key="5">
    <source>
        <dbReference type="ARBA" id="ARBA00039114"/>
    </source>
</evidence>
<dbReference type="GeneID" id="101901594"/>
<evidence type="ECO:0000256" key="1">
    <source>
        <dbReference type="ARBA" id="ARBA00022679"/>
    </source>
</evidence>
<dbReference type="GO" id="GO:0004059">
    <property type="term" value="F:aralkylamine N-acetyltransferase activity"/>
    <property type="evidence" value="ECO:0007669"/>
    <property type="project" value="UniProtKB-EC"/>
</dbReference>
<evidence type="ECO:0000256" key="11">
    <source>
        <dbReference type="ARBA" id="ARBA00052178"/>
    </source>
</evidence>
<dbReference type="EnsemblMetazoa" id="MDOA001783-RA">
    <property type="protein sequence ID" value="MDOA001783-PA"/>
    <property type="gene ID" value="MDOA001783"/>
</dbReference>
<protein>
    <recommendedName>
        <fullName evidence="5">aralkylamine N-acetyltransferase</fullName>
        <ecNumber evidence="5">2.3.1.87</ecNumber>
    </recommendedName>
</protein>
<dbReference type="RefSeq" id="XP_005186938.1">
    <property type="nucleotide sequence ID" value="XM_005186881.1"/>
</dbReference>
<dbReference type="OrthoDB" id="8113373at2759"/>
<comment type="catalytic activity">
    <reaction evidence="11">
        <text>serotonin + hexadecanoyl-CoA = N-hexadecanoyl-serotonin + CoA + H(+)</text>
        <dbReference type="Rhea" id="RHEA:51384"/>
        <dbReference type="ChEBI" id="CHEBI:15378"/>
        <dbReference type="ChEBI" id="CHEBI:57287"/>
        <dbReference type="ChEBI" id="CHEBI:57379"/>
        <dbReference type="ChEBI" id="CHEBI:134059"/>
        <dbReference type="ChEBI" id="CHEBI:350546"/>
    </reaction>
    <physiologicalReaction direction="left-to-right" evidence="11">
        <dbReference type="Rhea" id="RHEA:51385"/>
    </physiologicalReaction>
</comment>
<evidence type="ECO:0000256" key="12">
    <source>
        <dbReference type="ARBA" id="ARBA00052335"/>
    </source>
</evidence>
<evidence type="ECO:0000313" key="14">
    <source>
        <dbReference type="EnsemblMetazoa" id="MDOA001783-PA"/>
    </source>
</evidence>
<evidence type="ECO:0000313" key="15">
    <source>
        <dbReference type="Proteomes" id="UP001652621"/>
    </source>
</evidence>
<dbReference type="PANTHER" id="PTHR20905">
    <property type="entry name" value="N-ACETYLTRANSFERASE-RELATED"/>
    <property type="match status" value="1"/>
</dbReference>
<dbReference type="KEGG" id="mde:101901594"/>
<evidence type="ECO:0000313" key="16">
    <source>
        <dbReference type="RefSeq" id="XP_005186938.1"/>
    </source>
</evidence>
<dbReference type="Proteomes" id="UP001652621">
    <property type="component" value="Unplaced"/>
</dbReference>
<comment type="catalytic activity">
    <reaction evidence="6">
        <text>dopamine + (9Z)-octadecenoyl-CoA = N-(9Z-octadecanoyl)-dopamine + CoA + H(+)</text>
        <dbReference type="Rhea" id="RHEA:51380"/>
        <dbReference type="ChEBI" id="CHEBI:15378"/>
        <dbReference type="ChEBI" id="CHEBI:31883"/>
        <dbReference type="ChEBI" id="CHEBI:57287"/>
        <dbReference type="ChEBI" id="CHEBI:57387"/>
        <dbReference type="ChEBI" id="CHEBI:59905"/>
    </reaction>
    <physiologicalReaction direction="left-to-right" evidence="6">
        <dbReference type="Rhea" id="RHEA:51381"/>
    </physiologicalReaction>
</comment>
<comment type="catalytic activity">
    <reaction evidence="10">
        <text>serotonin + (9Z)-octadecenoyl-CoA = N-(9Z-octadecenoyl)-serotonin + CoA + H(+)</text>
        <dbReference type="Rhea" id="RHEA:51392"/>
        <dbReference type="ChEBI" id="CHEBI:15378"/>
        <dbReference type="ChEBI" id="CHEBI:57287"/>
        <dbReference type="ChEBI" id="CHEBI:57387"/>
        <dbReference type="ChEBI" id="CHEBI:134064"/>
        <dbReference type="ChEBI" id="CHEBI:350546"/>
    </reaction>
    <physiologicalReaction direction="left-to-right" evidence="10">
        <dbReference type="Rhea" id="RHEA:51393"/>
    </physiologicalReaction>
</comment>
<evidence type="ECO:0000256" key="2">
    <source>
        <dbReference type="ARBA" id="ARBA00023315"/>
    </source>
</evidence>
<name>A0A1I8M6N5_MUSDO</name>
<comment type="pathway">
    <text evidence="3">Aromatic compound metabolism; melatonin biosynthesis; melatonin from serotonin: step 1/2.</text>
</comment>
<evidence type="ECO:0000256" key="3">
    <source>
        <dbReference type="ARBA" id="ARBA00037926"/>
    </source>
</evidence>
<evidence type="ECO:0000256" key="13">
    <source>
        <dbReference type="ARBA" id="ARBA00052491"/>
    </source>
</evidence>
<comment type="catalytic activity">
    <reaction evidence="8">
        <text>serotonin + (5Z,8Z,11Z,14Z)-eicosatetraenoyl-CoA = N-[(5Z,8Z,11Z,14Z)-eicosatetraenoyl]-serotonin + CoA + H(+)</text>
        <dbReference type="Rhea" id="RHEA:51396"/>
        <dbReference type="ChEBI" id="CHEBI:15378"/>
        <dbReference type="ChEBI" id="CHEBI:57287"/>
        <dbReference type="ChEBI" id="CHEBI:57368"/>
        <dbReference type="ChEBI" id="CHEBI:132255"/>
        <dbReference type="ChEBI" id="CHEBI:350546"/>
    </reaction>
    <physiologicalReaction direction="left-to-right" evidence="8">
        <dbReference type="Rhea" id="RHEA:51397"/>
    </physiologicalReaction>
</comment>
<dbReference type="EC" id="2.3.1.87" evidence="5"/>
<comment type="similarity">
    <text evidence="4">Belongs to the acetyltransferase family. AANAT subfamily.</text>
</comment>
<dbReference type="CDD" id="cd04301">
    <property type="entry name" value="NAT_SF"/>
    <property type="match status" value="1"/>
</dbReference>
<evidence type="ECO:0000256" key="10">
    <source>
        <dbReference type="ARBA" id="ARBA00051823"/>
    </source>
</evidence>
<evidence type="ECO:0000256" key="6">
    <source>
        <dbReference type="ARBA" id="ARBA00050189"/>
    </source>
</evidence>
<gene>
    <name evidence="14" type="primary">101901594</name>
    <name evidence="16" type="synonym">LOC101901594</name>
</gene>
<dbReference type="SUPFAM" id="SSF55729">
    <property type="entry name" value="Acyl-CoA N-acyltransferases (Nat)"/>
    <property type="match status" value="1"/>
</dbReference>
<dbReference type="InterPro" id="IPR016181">
    <property type="entry name" value="Acyl_CoA_acyltransferase"/>
</dbReference>
<keyword evidence="2" id="KW-0012">Acyltransferase</keyword>
<dbReference type="VEuPathDB" id="VectorBase:MDOA001783"/>
<dbReference type="Gene3D" id="3.40.630.30">
    <property type="match status" value="1"/>
</dbReference>
<proteinExistence type="inferred from homology"/>
<dbReference type="PANTHER" id="PTHR20905:SF1">
    <property type="entry name" value="AT07410P-RELATED"/>
    <property type="match status" value="1"/>
</dbReference>
<evidence type="ECO:0000256" key="8">
    <source>
        <dbReference type="ARBA" id="ARBA00051284"/>
    </source>
</evidence>
<evidence type="ECO:0000256" key="9">
    <source>
        <dbReference type="ARBA" id="ARBA00051711"/>
    </source>
</evidence>
<comment type="catalytic activity">
    <reaction evidence="13">
        <text>serotonin + acetyl-CoA = N-acetylserotonin + CoA + H(+)</text>
        <dbReference type="Rhea" id="RHEA:25217"/>
        <dbReference type="ChEBI" id="CHEBI:15378"/>
        <dbReference type="ChEBI" id="CHEBI:17697"/>
        <dbReference type="ChEBI" id="CHEBI:57287"/>
        <dbReference type="ChEBI" id="CHEBI:57288"/>
        <dbReference type="ChEBI" id="CHEBI:350546"/>
        <dbReference type="EC" id="2.3.1.87"/>
    </reaction>
    <physiologicalReaction direction="left-to-right" evidence="13">
        <dbReference type="Rhea" id="RHEA:25218"/>
    </physiologicalReaction>
</comment>
<comment type="catalytic activity">
    <reaction evidence="9">
        <text>dopamine + acetyl-CoA = N-acetyldopamine + CoA + H(+)</text>
        <dbReference type="Rhea" id="RHEA:51388"/>
        <dbReference type="ChEBI" id="CHEBI:15378"/>
        <dbReference type="ChEBI" id="CHEBI:57287"/>
        <dbReference type="ChEBI" id="CHEBI:57288"/>
        <dbReference type="ChEBI" id="CHEBI:59905"/>
        <dbReference type="ChEBI" id="CHEBI:125678"/>
    </reaction>
    <physiologicalReaction direction="left-to-right" evidence="9">
        <dbReference type="Rhea" id="RHEA:51389"/>
    </physiologicalReaction>
</comment>
<evidence type="ECO:0000256" key="7">
    <source>
        <dbReference type="ARBA" id="ARBA00050849"/>
    </source>
</evidence>
<reference evidence="16" key="2">
    <citation type="submission" date="2025-04" db="UniProtKB">
        <authorList>
            <consortium name="RefSeq"/>
        </authorList>
    </citation>
    <scope>IDENTIFICATION</scope>
    <source>
        <strain evidence="16">Aabys</strain>
    </source>
</reference>
<dbReference type="VEuPathDB" id="VectorBase:MDOMA2_006651"/>
<keyword evidence="1" id="KW-0808">Transferase</keyword>
<dbReference type="FunFam" id="3.40.630.30:FF:000046">
    <property type="entry name" value="Dopamine N-acetyltransferase"/>
    <property type="match status" value="1"/>
</dbReference>
<comment type="catalytic activity">
    <reaction evidence="7">
        <text>serotonin + octadecanoyl-CoA = N-octadecanoyl-serotonin + CoA + H(+)</text>
        <dbReference type="Rhea" id="RHEA:51400"/>
        <dbReference type="ChEBI" id="CHEBI:15378"/>
        <dbReference type="ChEBI" id="CHEBI:57287"/>
        <dbReference type="ChEBI" id="CHEBI:57394"/>
        <dbReference type="ChEBI" id="CHEBI:134065"/>
        <dbReference type="ChEBI" id="CHEBI:350546"/>
    </reaction>
    <physiologicalReaction direction="left-to-right" evidence="7">
        <dbReference type="Rhea" id="RHEA:51401"/>
    </physiologicalReaction>
</comment>
<reference evidence="14" key="1">
    <citation type="submission" date="2020-05" db="UniProtKB">
        <authorList>
            <consortium name="EnsemblMetazoa"/>
        </authorList>
    </citation>
    <scope>IDENTIFICATION</scope>
    <source>
        <strain evidence="14">Aabys</strain>
    </source>
</reference>
<comment type="catalytic activity">
    <reaction evidence="12">
        <text>dopamine + hexadecanoyl-CoA = N-hexadecanoyl-dopamine + CoA + H(+)</text>
        <dbReference type="Rhea" id="RHEA:51376"/>
        <dbReference type="ChEBI" id="CHEBI:15378"/>
        <dbReference type="ChEBI" id="CHEBI:57287"/>
        <dbReference type="ChEBI" id="CHEBI:57379"/>
        <dbReference type="ChEBI" id="CHEBI:59905"/>
        <dbReference type="ChEBI" id="CHEBI:134058"/>
    </reaction>
    <physiologicalReaction direction="left-to-right" evidence="12">
        <dbReference type="Rhea" id="RHEA:51377"/>
    </physiologicalReaction>
</comment>
<organism evidence="14">
    <name type="scientific">Musca domestica</name>
    <name type="common">House fly</name>
    <dbReference type="NCBI Taxonomy" id="7370"/>
    <lineage>
        <taxon>Eukaryota</taxon>
        <taxon>Metazoa</taxon>
        <taxon>Ecdysozoa</taxon>
        <taxon>Arthropoda</taxon>
        <taxon>Hexapoda</taxon>
        <taxon>Insecta</taxon>
        <taxon>Pterygota</taxon>
        <taxon>Neoptera</taxon>
        <taxon>Endopterygota</taxon>
        <taxon>Diptera</taxon>
        <taxon>Brachycera</taxon>
        <taxon>Muscomorpha</taxon>
        <taxon>Muscoidea</taxon>
        <taxon>Muscidae</taxon>
        <taxon>Musca</taxon>
    </lineage>
</organism>
<evidence type="ECO:0000256" key="4">
    <source>
        <dbReference type="ARBA" id="ARBA00038182"/>
    </source>
</evidence>
<keyword evidence="15" id="KW-1185">Reference proteome</keyword>